<feature type="region of interest" description="Disordered" evidence="1">
    <location>
        <begin position="31"/>
        <end position="50"/>
    </location>
</feature>
<evidence type="ECO:0000313" key="4">
    <source>
        <dbReference type="Proteomes" id="UP000256485"/>
    </source>
</evidence>
<proteinExistence type="predicted"/>
<dbReference type="InterPro" id="IPR017853">
    <property type="entry name" value="GH"/>
</dbReference>
<gene>
    <name evidence="3" type="ORF">DFJ64_1307</name>
</gene>
<keyword evidence="4" id="KW-1185">Reference proteome</keyword>
<feature type="domain" description="SH3b" evidence="2">
    <location>
        <begin position="488"/>
        <end position="555"/>
    </location>
</feature>
<accession>A0A3D9VA83</accession>
<dbReference type="EMBL" id="QTUC01000001">
    <property type="protein sequence ID" value="REF35915.1"/>
    <property type="molecule type" value="Genomic_DNA"/>
</dbReference>
<dbReference type="SMART" id="SM00287">
    <property type="entry name" value="SH3b"/>
    <property type="match status" value="2"/>
</dbReference>
<dbReference type="OrthoDB" id="5171321at2"/>
<feature type="region of interest" description="Disordered" evidence="1">
    <location>
        <begin position="223"/>
        <end position="251"/>
    </location>
</feature>
<dbReference type="InterPro" id="IPR003646">
    <property type="entry name" value="SH3-like_bac-type"/>
</dbReference>
<dbReference type="InterPro" id="IPR015020">
    <property type="entry name" value="Rv2525c-like_Glyco_Hydro-like"/>
</dbReference>
<dbReference type="Gene3D" id="3.20.20.80">
    <property type="entry name" value="Glycosidases"/>
    <property type="match status" value="1"/>
</dbReference>
<dbReference type="AlphaFoldDB" id="A0A3D9VA83"/>
<dbReference type="Gene3D" id="2.30.30.40">
    <property type="entry name" value="SH3 Domains"/>
    <property type="match status" value="2"/>
</dbReference>
<evidence type="ECO:0000313" key="3">
    <source>
        <dbReference type="EMBL" id="REF35915.1"/>
    </source>
</evidence>
<dbReference type="Proteomes" id="UP000256485">
    <property type="component" value="Unassembled WGS sequence"/>
</dbReference>
<dbReference type="RefSeq" id="WP_115849618.1">
    <property type="nucleotide sequence ID" value="NZ_QTUC01000001.1"/>
</dbReference>
<sequence>MLTGLIVATPLVTVAVVPVGQASTVTLTTVAKGDPRSLGPPSGAGPTSGQTVTYRGLRLEVPKHWAVHDLTKNPETCVRYDKPAVYLGPPGEEQRCPARAVGRAEVLHLRPAEPDLVARPAALGSGDLSVVTAARTVDDASQELTFALRGTGVAVTAAYADQPELLDDILATARYDGPVRPTPFATRYPAQPAQAGFAPLTSPESPGAGGPDVVVPESAAERVLPKEGAPGTEDPDVATTLTTPPRIATGGATARVRGSGFDTCAAPSTSTMRAWLESPHRTVGIYIGGVNRACPDGNLSAAWVRSVSGMGWRLLPIYVGRQAPCAVQGNLGRIRPREVAQQGKAAAVDAMRRAQRFGLYGGTAIYFDMEAYDPNDANCRAIVLTFLSAWTRRLHQGGYLSGVYSSAASGIRHLSGVYTSRSYVQPDAIWIARWDGKASVWGERYVPNNRWGTHQRIKQYRGPHTERWGGRTIEIDSNVVDAPLSLVRYRFKVTARSGLRARTGPGTGYPTARVWPNGATLNVVCHATGSQVGSTRRWYKLLDGTYVSARYVTTPDRLAAVPTCRYPYAVWVDALRVRAGPSTSHRQLGAIAYGGLAYVVCQAPGASAGGSRVWSRIDTNGWVADWYIHTPGRPGYTKPIPRCP</sequence>
<evidence type="ECO:0000256" key="1">
    <source>
        <dbReference type="SAM" id="MobiDB-lite"/>
    </source>
</evidence>
<feature type="region of interest" description="Disordered" evidence="1">
    <location>
        <begin position="195"/>
        <end position="214"/>
    </location>
</feature>
<organism evidence="3 4">
    <name type="scientific">Thermasporomyces composti</name>
    <dbReference type="NCBI Taxonomy" id="696763"/>
    <lineage>
        <taxon>Bacteria</taxon>
        <taxon>Bacillati</taxon>
        <taxon>Actinomycetota</taxon>
        <taxon>Actinomycetes</taxon>
        <taxon>Propionibacteriales</taxon>
        <taxon>Nocardioidaceae</taxon>
        <taxon>Thermasporomyces</taxon>
    </lineage>
</organism>
<comment type="caution">
    <text evidence="3">The sequence shown here is derived from an EMBL/GenBank/DDBJ whole genome shotgun (WGS) entry which is preliminary data.</text>
</comment>
<name>A0A3D9VA83_THECX</name>
<evidence type="ECO:0000259" key="2">
    <source>
        <dbReference type="SMART" id="SM00287"/>
    </source>
</evidence>
<feature type="domain" description="SH3b" evidence="2">
    <location>
        <begin position="565"/>
        <end position="631"/>
    </location>
</feature>
<dbReference type="Pfam" id="PF08924">
    <property type="entry name" value="Rv2525c_GlyHyd-like"/>
    <property type="match status" value="1"/>
</dbReference>
<protein>
    <submittedName>
        <fullName evidence="3">Uncharacterized protein DUF1906</fullName>
    </submittedName>
</protein>
<dbReference type="SUPFAM" id="SSF51445">
    <property type="entry name" value="(Trans)glycosidases"/>
    <property type="match status" value="1"/>
</dbReference>
<reference evidence="3 4" key="1">
    <citation type="submission" date="2018-08" db="EMBL/GenBank/DDBJ databases">
        <title>Sequencing the genomes of 1000 actinobacteria strains.</title>
        <authorList>
            <person name="Klenk H.-P."/>
        </authorList>
    </citation>
    <scope>NUCLEOTIDE SEQUENCE [LARGE SCALE GENOMIC DNA]</scope>
    <source>
        <strain evidence="3 4">DSM 22891</strain>
    </source>
</reference>